<dbReference type="GO" id="GO:0004301">
    <property type="term" value="F:epoxide hydrolase activity"/>
    <property type="evidence" value="ECO:0007669"/>
    <property type="project" value="TreeGrafter"/>
</dbReference>
<dbReference type="EMBL" id="JAGPNK010000007">
    <property type="protein sequence ID" value="KAH7318452.1"/>
    <property type="molecule type" value="Genomic_DNA"/>
</dbReference>
<accession>A0A8K0SRI2</accession>
<dbReference type="InterPro" id="IPR016292">
    <property type="entry name" value="Epoxide_hydrolase"/>
</dbReference>
<dbReference type="PANTHER" id="PTHR21661">
    <property type="entry name" value="EPOXIDE HYDROLASE 1-RELATED"/>
    <property type="match status" value="1"/>
</dbReference>
<evidence type="ECO:0000313" key="6">
    <source>
        <dbReference type="Proteomes" id="UP000813444"/>
    </source>
</evidence>
<dbReference type="GO" id="GO:0097176">
    <property type="term" value="P:epoxide metabolic process"/>
    <property type="evidence" value="ECO:0007669"/>
    <property type="project" value="TreeGrafter"/>
</dbReference>
<evidence type="ECO:0000259" key="4">
    <source>
        <dbReference type="Pfam" id="PF06441"/>
    </source>
</evidence>
<comment type="similarity">
    <text evidence="1">Belongs to the peptidase S33 family.</text>
</comment>
<dbReference type="InterPro" id="IPR010497">
    <property type="entry name" value="Epoxide_hydro_N"/>
</dbReference>
<feature type="domain" description="Epoxide hydrolase N-terminal" evidence="4">
    <location>
        <begin position="18"/>
        <end position="93"/>
    </location>
</feature>
<evidence type="ECO:0000256" key="1">
    <source>
        <dbReference type="ARBA" id="ARBA00010088"/>
    </source>
</evidence>
<organism evidence="5 6">
    <name type="scientific">Stachybotrys elegans</name>
    <dbReference type="NCBI Taxonomy" id="80388"/>
    <lineage>
        <taxon>Eukaryota</taxon>
        <taxon>Fungi</taxon>
        <taxon>Dikarya</taxon>
        <taxon>Ascomycota</taxon>
        <taxon>Pezizomycotina</taxon>
        <taxon>Sordariomycetes</taxon>
        <taxon>Hypocreomycetidae</taxon>
        <taxon>Hypocreales</taxon>
        <taxon>Stachybotryaceae</taxon>
        <taxon>Stachybotrys</taxon>
    </lineage>
</organism>
<dbReference type="Proteomes" id="UP000813444">
    <property type="component" value="Unassembled WGS sequence"/>
</dbReference>
<dbReference type="PANTHER" id="PTHR21661:SF71">
    <property type="entry name" value="EPOXIDE HYDROLASE N-TERMINAL DOMAIN-CONTAINING PROTEIN"/>
    <property type="match status" value="1"/>
</dbReference>
<dbReference type="OrthoDB" id="7130006at2759"/>
<dbReference type="PIRSF" id="PIRSF001112">
    <property type="entry name" value="Epoxide_hydrolase"/>
    <property type="match status" value="1"/>
</dbReference>
<protein>
    <submittedName>
        <fullName evidence="5">Alpha/Beta hydrolase protein</fullName>
    </submittedName>
</protein>
<reference evidence="5" key="1">
    <citation type="journal article" date="2021" name="Nat. Commun.">
        <title>Genetic determinants of endophytism in the Arabidopsis root mycobiome.</title>
        <authorList>
            <person name="Mesny F."/>
            <person name="Miyauchi S."/>
            <person name="Thiergart T."/>
            <person name="Pickel B."/>
            <person name="Atanasova L."/>
            <person name="Karlsson M."/>
            <person name="Huettel B."/>
            <person name="Barry K.W."/>
            <person name="Haridas S."/>
            <person name="Chen C."/>
            <person name="Bauer D."/>
            <person name="Andreopoulos W."/>
            <person name="Pangilinan J."/>
            <person name="LaButti K."/>
            <person name="Riley R."/>
            <person name="Lipzen A."/>
            <person name="Clum A."/>
            <person name="Drula E."/>
            <person name="Henrissat B."/>
            <person name="Kohler A."/>
            <person name="Grigoriev I.V."/>
            <person name="Martin F.M."/>
            <person name="Hacquard S."/>
        </authorList>
    </citation>
    <scope>NUCLEOTIDE SEQUENCE</scope>
    <source>
        <strain evidence="5">MPI-CAGE-CH-0235</strain>
    </source>
</reference>
<feature type="compositionally biased region" description="Polar residues" evidence="3">
    <location>
        <begin position="508"/>
        <end position="519"/>
    </location>
</feature>
<dbReference type="AlphaFoldDB" id="A0A8K0SRI2"/>
<evidence type="ECO:0000256" key="2">
    <source>
        <dbReference type="ARBA" id="ARBA00022801"/>
    </source>
</evidence>
<dbReference type="Gene3D" id="3.40.50.1820">
    <property type="entry name" value="alpha/beta hydrolase"/>
    <property type="match status" value="1"/>
</dbReference>
<name>A0A8K0SRI2_9HYPO</name>
<evidence type="ECO:0000313" key="5">
    <source>
        <dbReference type="EMBL" id="KAH7318452.1"/>
    </source>
</evidence>
<evidence type="ECO:0000256" key="3">
    <source>
        <dbReference type="SAM" id="MobiDB-lite"/>
    </source>
</evidence>
<sequence length="519" mass="56925">MSEPQEPAATAGSTGEDIKPYQLHVSSKYLDLTSQKLELTRLPREVAEPAAQDWWAPKTTIEPLIDYWQEQYSWREKEDELNASLQQFRTGIHIPSSDPSTSHPPFPFTNLSLAHVVGLFTDPDDAGTTQPFHVVIPSLPGIGFSDALPNNTPLIATTAALFDTLMKRLDYNHYVASNSGPSSRSPSEIDWRLANYLSLNYTESCLGVHFISPSITAPTFRDSPIEWAKWTIAVFLQAAVMDYTKEDLAAVKMNEARSRGTTGAVHTPWHFGPRNDGAYEPNTLAYALCDSPAGLLLFFLFVTRILGPQKEFTPEELITMAELTWLPGPEATFRFLAYCAYHKEEQKRAAMAKPKVGITVFLDENGRTASSSEGSDLPRPIPETYSCPAWAQRHYNVVSSNRVSGQSGLLAWERPEVIVDGVRSLVKEILKSDKRMQEHELPGTALLQVVVDGDQPAEAEISGTTVHVPVRSSSDLPPKDAKDPAAQVDQKTPSPAALTPDAVGGSGQESTPLSVPSQA</sequence>
<feature type="region of interest" description="Disordered" evidence="3">
    <location>
        <begin position="463"/>
        <end position="519"/>
    </location>
</feature>
<dbReference type="SUPFAM" id="SSF53474">
    <property type="entry name" value="alpha/beta-Hydrolases"/>
    <property type="match status" value="1"/>
</dbReference>
<keyword evidence="6" id="KW-1185">Reference proteome</keyword>
<proteinExistence type="inferred from homology"/>
<dbReference type="InterPro" id="IPR029058">
    <property type="entry name" value="AB_hydrolase_fold"/>
</dbReference>
<gene>
    <name evidence="5" type="ORF">B0I35DRAFT_478957</name>
</gene>
<keyword evidence="2 5" id="KW-0378">Hydrolase</keyword>
<dbReference type="Pfam" id="PF06441">
    <property type="entry name" value="EHN"/>
    <property type="match status" value="1"/>
</dbReference>
<comment type="caution">
    <text evidence="5">The sequence shown here is derived from an EMBL/GenBank/DDBJ whole genome shotgun (WGS) entry which is preliminary data.</text>
</comment>